<evidence type="ECO:0000256" key="5">
    <source>
        <dbReference type="ARBA" id="ARBA00022553"/>
    </source>
</evidence>
<evidence type="ECO:0000313" key="18">
    <source>
        <dbReference type="Proteomes" id="UP000256977"/>
    </source>
</evidence>
<evidence type="ECO:0000256" key="3">
    <source>
        <dbReference type="ARBA" id="ARBA00012438"/>
    </source>
</evidence>
<dbReference type="Gene3D" id="3.30.450.20">
    <property type="entry name" value="PAS domain"/>
    <property type="match status" value="2"/>
</dbReference>
<keyword evidence="10" id="KW-0067">ATP-binding</keyword>
<dbReference type="Pfam" id="PF02743">
    <property type="entry name" value="dCache_1"/>
    <property type="match status" value="1"/>
</dbReference>
<dbReference type="PANTHER" id="PTHR34220:SF11">
    <property type="entry name" value="SENSOR PROTEIN KINASE HPTS"/>
    <property type="match status" value="1"/>
</dbReference>
<evidence type="ECO:0000256" key="14">
    <source>
        <dbReference type="SAM" id="Phobius"/>
    </source>
</evidence>
<keyword evidence="13 14" id="KW-0472">Membrane</keyword>
<dbReference type="CDD" id="cd06225">
    <property type="entry name" value="HAMP"/>
    <property type="match status" value="1"/>
</dbReference>
<keyword evidence="11 14" id="KW-1133">Transmembrane helix</keyword>
<dbReference type="InterPro" id="IPR005467">
    <property type="entry name" value="His_kinase_dom"/>
</dbReference>
<dbReference type="GO" id="GO:0005886">
    <property type="term" value="C:plasma membrane"/>
    <property type="evidence" value="ECO:0007669"/>
    <property type="project" value="UniProtKB-SubCell"/>
</dbReference>
<dbReference type="InterPro" id="IPR033479">
    <property type="entry name" value="dCache_1"/>
</dbReference>
<evidence type="ECO:0000256" key="13">
    <source>
        <dbReference type="ARBA" id="ARBA00023136"/>
    </source>
</evidence>
<dbReference type="SUPFAM" id="SSF158472">
    <property type="entry name" value="HAMP domain-like"/>
    <property type="match status" value="1"/>
</dbReference>
<keyword evidence="12" id="KW-0902">Two-component regulatory system</keyword>
<dbReference type="Gene3D" id="3.30.565.10">
    <property type="entry name" value="Histidine kinase-like ATPase, C-terminal domain"/>
    <property type="match status" value="1"/>
</dbReference>
<keyword evidence="18" id="KW-1185">Reference proteome</keyword>
<evidence type="ECO:0000256" key="6">
    <source>
        <dbReference type="ARBA" id="ARBA00022679"/>
    </source>
</evidence>
<feature type="domain" description="HAMP" evidence="16">
    <location>
        <begin position="327"/>
        <end position="379"/>
    </location>
</feature>
<accession>A0A3D9I5L3</accession>
<evidence type="ECO:0000256" key="2">
    <source>
        <dbReference type="ARBA" id="ARBA00004651"/>
    </source>
</evidence>
<dbReference type="EMBL" id="QRDZ01000037">
    <property type="protein sequence ID" value="RED57064.1"/>
    <property type="molecule type" value="Genomic_DNA"/>
</dbReference>
<evidence type="ECO:0000256" key="11">
    <source>
        <dbReference type="ARBA" id="ARBA00022989"/>
    </source>
</evidence>
<keyword evidence="8" id="KW-0547">Nucleotide-binding</keyword>
<proteinExistence type="predicted"/>
<evidence type="ECO:0000256" key="1">
    <source>
        <dbReference type="ARBA" id="ARBA00000085"/>
    </source>
</evidence>
<dbReference type="Pfam" id="PF00672">
    <property type="entry name" value="HAMP"/>
    <property type="match status" value="1"/>
</dbReference>
<dbReference type="GO" id="GO:0000155">
    <property type="term" value="F:phosphorelay sensor kinase activity"/>
    <property type="evidence" value="ECO:0007669"/>
    <property type="project" value="InterPro"/>
</dbReference>
<comment type="catalytic activity">
    <reaction evidence="1">
        <text>ATP + protein L-histidine = ADP + protein N-phospho-L-histidine.</text>
        <dbReference type="EC" id="2.7.13.3"/>
    </reaction>
</comment>
<keyword evidence="9 17" id="KW-0418">Kinase</keyword>
<comment type="subcellular location">
    <subcellularLocation>
        <location evidence="2">Cell membrane</location>
        <topology evidence="2">Multi-pass membrane protein</topology>
    </subcellularLocation>
</comment>
<dbReference type="Gene3D" id="6.10.340.10">
    <property type="match status" value="1"/>
</dbReference>
<evidence type="ECO:0000256" key="12">
    <source>
        <dbReference type="ARBA" id="ARBA00023012"/>
    </source>
</evidence>
<reference evidence="17 18" key="1">
    <citation type="submission" date="2018-07" db="EMBL/GenBank/DDBJ databases">
        <title>Genomic Encyclopedia of Type Strains, Phase III (KMG-III): the genomes of soil and plant-associated and newly described type strains.</title>
        <authorList>
            <person name="Whitman W."/>
        </authorList>
    </citation>
    <scope>NUCLEOTIDE SEQUENCE [LARGE SCALE GENOMIC DNA]</scope>
    <source>
        <strain evidence="17 18">CECT 7287</strain>
    </source>
</reference>
<dbReference type="InterPro" id="IPR003660">
    <property type="entry name" value="HAMP_dom"/>
</dbReference>
<dbReference type="GO" id="GO:0005524">
    <property type="term" value="F:ATP binding"/>
    <property type="evidence" value="ECO:0007669"/>
    <property type="project" value="UniProtKB-KW"/>
</dbReference>
<dbReference type="Pfam" id="PF06580">
    <property type="entry name" value="His_kinase"/>
    <property type="match status" value="1"/>
</dbReference>
<evidence type="ECO:0000256" key="8">
    <source>
        <dbReference type="ARBA" id="ARBA00022741"/>
    </source>
</evidence>
<dbReference type="SMART" id="SM00304">
    <property type="entry name" value="HAMP"/>
    <property type="match status" value="1"/>
</dbReference>
<keyword evidence="6" id="KW-0808">Transferase</keyword>
<evidence type="ECO:0000256" key="9">
    <source>
        <dbReference type="ARBA" id="ARBA00022777"/>
    </source>
</evidence>
<keyword evidence="5" id="KW-0597">Phosphoprotein</keyword>
<evidence type="ECO:0000313" key="17">
    <source>
        <dbReference type="EMBL" id="RED57064.1"/>
    </source>
</evidence>
<dbReference type="PROSITE" id="PS50109">
    <property type="entry name" value="HIS_KIN"/>
    <property type="match status" value="1"/>
</dbReference>
<sequence>MKTGWFPFFSNLNLRPKLIILFMISVVVPLIVFGSILYRVSAQEVEVEMRQTSLQTVQQMSLTLDEYVRQIDTLSKMPYTSPEAERYLLGSSNVKLYTDKYSAADVEAVETFLENLLKVRQDIEFVSLVSLNGNIVSRSRAGAVKAQYDFYKEPIYENLRKSTGEKTMVPLHEADYLFGGKKRVFSIGRKVLSFHEGFYIGYILIDYNENAIIKIGGGASIGKTGSVLLLDKYGNVMHSSGQLARSSGTEDILRIAADKENMNEVLDVGGDKRILVSSVSEYTGWKVVGVLPYEDILQRVKGIKTVFYAMGIICVTLVFAFSMLVSKGVVKPIRLLQSTMRQVEKGDTEAKVTVRSRNELGQLSLSFNRLIEKLNVLLRTIKSVETKKREAELIALKSQINPHFLYNTLDSIRMMAIIDDKREIAGAIEALANIFRYSIKGREDIVDIKEEIEQAMNYVHLQKIRYEDKFEVIADVDEQALGYKAIKFSLQPIVENAIFHGIENKKGKGALWISVKKSSQNIVFEVRDDGVGMDETKLAELVGRLSAKEEAAADHLGLNNVHDRIRLYFGEGYGLSIDSKAGEGTSVTLTIPAITSEEKVMRNVIGHVG</sequence>
<feature type="transmembrane region" description="Helical" evidence="14">
    <location>
        <begin position="20"/>
        <end position="40"/>
    </location>
</feature>
<dbReference type="InterPro" id="IPR050640">
    <property type="entry name" value="Bact_2-comp_sensor_kinase"/>
</dbReference>
<feature type="domain" description="Histidine kinase" evidence="15">
    <location>
        <begin position="400"/>
        <end position="595"/>
    </location>
</feature>
<dbReference type="InterPro" id="IPR010559">
    <property type="entry name" value="Sig_transdc_His_kin_internal"/>
</dbReference>
<dbReference type="Pfam" id="PF02518">
    <property type="entry name" value="HATPase_c"/>
    <property type="match status" value="1"/>
</dbReference>
<comment type="caution">
    <text evidence="17">The sequence shown here is derived from an EMBL/GenBank/DDBJ whole genome shotgun (WGS) entry which is preliminary data.</text>
</comment>
<name>A0A3D9I5L3_9BACL</name>
<evidence type="ECO:0000256" key="10">
    <source>
        <dbReference type="ARBA" id="ARBA00022840"/>
    </source>
</evidence>
<evidence type="ECO:0000259" key="15">
    <source>
        <dbReference type="PROSITE" id="PS50109"/>
    </source>
</evidence>
<dbReference type="PROSITE" id="PS50885">
    <property type="entry name" value="HAMP"/>
    <property type="match status" value="1"/>
</dbReference>
<dbReference type="InterPro" id="IPR003594">
    <property type="entry name" value="HATPase_dom"/>
</dbReference>
<protein>
    <recommendedName>
        <fullName evidence="3">histidine kinase</fullName>
        <ecNumber evidence="3">2.7.13.3</ecNumber>
    </recommendedName>
</protein>
<dbReference type="SUPFAM" id="SSF55874">
    <property type="entry name" value="ATPase domain of HSP90 chaperone/DNA topoisomerase II/histidine kinase"/>
    <property type="match status" value="1"/>
</dbReference>
<keyword evidence="4" id="KW-1003">Cell membrane</keyword>
<dbReference type="PANTHER" id="PTHR34220">
    <property type="entry name" value="SENSOR HISTIDINE KINASE YPDA"/>
    <property type="match status" value="1"/>
</dbReference>
<gene>
    <name evidence="17" type="ORF">DFP98_13756</name>
</gene>
<evidence type="ECO:0000256" key="4">
    <source>
        <dbReference type="ARBA" id="ARBA00022475"/>
    </source>
</evidence>
<dbReference type="EC" id="2.7.13.3" evidence="3"/>
<dbReference type="AlphaFoldDB" id="A0A3D9I5L3"/>
<dbReference type="RefSeq" id="WP_181918080.1">
    <property type="nucleotide sequence ID" value="NZ_QRDZ01000037.1"/>
</dbReference>
<evidence type="ECO:0000256" key="7">
    <source>
        <dbReference type="ARBA" id="ARBA00022692"/>
    </source>
</evidence>
<dbReference type="SMART" id="SM00387">
    <property type="entry name" value="HATPase_c"/>
    <property type="match status" value="1"/>
</dbReference>
<feature type="transmembrane region" description="Helical" evidence="14">
    <location>
        <begin position="306"/>
        <end position="325"/>
    </location>
</feature>
<evidence type="ECO:0000259" key="16">
    <source>
        <dbReference type="PROSITE" id="PS50885"/>
    </source>
</evidence>
<dbReference type="InterPro" id="IPR036890">
    <property type="entry name" value="HATPase_C_sf"/>
</dbReference>
<organism evidence="17 18">
    <name type="scientific">Cohnella phaseoli</name>
    <dbReference type="NCBI Taxonomy" id="456490"/>
    <lineage>
        <taxon>Bacteria</taxon>
        <taxon>Bacillati</taxon>
        <taxon>Bacillota</taxon>
        <taxon>Bacilli</taxon>
        <taxon>Bacillales</taxon>
        <taxon>Paenibacillaceae</taxon>
        <taxon>Cohnella</taxon>
    </lineage>
</organism>
<dbReference type="Proteomes" id="UP000256977">
    <property type="component" value="Unassembled WGS sequence"/>
</dbReference>
<keyword evidence="7 14" id="KW-0812">Transmembrane</keyword>